<organism evidence="1 2">
    <name type="scientific">Caenorhabditis angaria</name>
    <dbReference type="NCBI Taxonomy" id="860376"/>
    <lineage>
        <taxon>Eukaryota</taxon>
        <taxon>Metazoa</taxon>
        <taxon>Ecdysozoa</taxon>
        <taxon>Nematoda</taxon>
        <taxon>Chromadorea</taxon>
        <taxon>Rhabditida</taxon>
        <taxon>Rhabditina</taxon>
        <taxon>Rhabditomorpha</taxon>
        <taxon>Rhabditoidea</taxon>
        <taxon>Rhabditidae</taxon>
        <taxon>Peloderinae</taxon>
        <taxon>Caenorhabditis</taxon>
    </lineage>
</organism>
<dbReference type="Proteomes" id="UP001152747">
    <property type="component" value="Unassembled WGS sequence"/>
</dbReference>
<comment type="caution">
    <text evidence="1">The sequence shown here is derived from an EMBL/GenBank/DDBJ whole genome shotgun (WGS) entry which is preliminary data.</text>
</comment>
<accession>A0A9P1N5Q1</accession>
<name>A0A9P1N5Q1_9PELO</name>
<sequence>MFFDQETSQNYDAPLARRKLIGKYRICCPKNRKTLKKNNDTPSPLACCLFCFAQKTILVSKCRKMDRFRNLSGVLPWRGNFWAEIGFWKREMKNFNTWPLVSRFLKSDARNFETRNFW</sequence>
<evidence type="ECO:0000313" key="1">
    <source>
        <dbReference type="EMBL" id="CAI5450804.1"/>
    </source>
</evidence>
<proteinExistence type="predicted"/>
<reference evidence="1" key="1">
    <citation type="submission" date="2022-11" db="EMBL/GenBank/DDBJ databases">
        <authorList>
            <person name="Kikuchi T."/>
        </authorList>
    </citation>
    <scope>NUCLEOTIDE SEQUENCE</scope>
    <source>
        <strain evidence="1">PS1010</strain>
    </source>
</reference>
<dbReference type="AlphaFoldDB" id="A0A9P1N5Q1"/>
<gene>
    <name evidence="1" type="ORF">CAMP_LOCUS13441</name>
</gene>
<evidence type="ECO:0000313" key="2">
    <source>
        <dbReference type="Proteomes" id="UP001152747"/>
    </source>
</evidence>
<keyword evidence="2" id="KW-1185">Reference proteome</keyword>
<dbReference type="EMBL" id="CANHGI010000005">
    <property type="protein sequence ID" value="CAI5450804.1"/>
    <property type="molecule type" value="Genomic_DNA"/>
</dbReference>
<protein>
    <submittedName>
        <fullName evidence="1">Uncharacterized protein</fullName>
    </submittedName>
</protein>